<evidence type="ECO:0000313" key="2">
    <source>
        <dbReference type="Proteomes" id="UP000199501"/>
    </source>
</evidence>
<evidence type="ECO:0000313" key="1">
    <source>
        <dbReference type="EMBL" id="SDD50193.1"/>
    </source>
</evidence>
<sequence>MDERDQVLGKLGDLGALGGVRWAHASAYGQLWQDYEPDGGHDQAWVGFTAHKFLINRQDRVFQCGEYTAPEGEPSVGRDVLAKGIADRDFRTMPWLAPGIVVRHDLNASPGWVAGGWRWLMASYKFGHIDKIRWQDRSETKGVVARQPHSADDGGLFGVAELFGLPESADGLRGTLVLAHAMDPDTGEVELFLGRSRWNAGGGVPWVWRENLLALPPAAGGGRPLVGEVGQADTRDDAADARVHVRRSIRADDRPRAIGEA</sequence>
<proteinExistence type="predicted"/>
<dbReference type="OrthoDB" id="3385315at2"/>
<protein>
    <submittedName>
        <fullName evidence="1">Uncharacterized protein</fullName>
    </submittedName>
</protein>
<dbReference type="EMBL" id="FMZZ01000012">
    <property type="protein sequence ID" value="SDD50193.1"/>
    <property type="molecule type" value="Genomic_DNA"/>
</dbReference>
<dbReference type="Proteomes" id="UP000199501">
    <property type="component" value="Unassembled WGS sequence"/>
</dbReference>
<dbReference type="STRING" id="1271860.SAMN05216174_1126"/>
<accession>A0A1G6V9W3</accession>
<dbReference type="AlphaFoldDB" id="A0A1G6V9W3"/>
<dbReference type="RefSeq" id="WP_091454312.1">
    <property type="nucleotide sequence ID" value="NZ_FMZZ01000012.1"/>
</dbReference>
<gene>
    <name evidence="1" type="ORF">SAMN05216174_1126</name>
</gene>
<reference evidence="2" key="1">
    <citation type="submission" date="2016-10" db="EMBL/GenBank/DDBJ databases">
        <authorList>
            <person name="Varghese N."/>
            <person name="Submissions S."/>
        </authorList>
    </citation>
    <scope>NUCLEOTIDE SEQUENCE [LARGE SCALE GENOMIC DNA]</scope>
    <source>
        <strain evidence="2">IBRC-M 10403</strain>
    </source>
</reference>
<keyword evidence="2" id="KW-1185">Reference proteome</keyword>
<organism evidence="1 2">
    <name type="scientific">Actinokineospora iranica</name>
    <dbReference type="NCBI Taxonomy" id="1271860"/>
    <lineage>
        <taxon>Bacteria</taxon>
        <taxon>Bacillati</taxon>
        <taxon>Actinomycetota</taxon>
        <taxon>Actinomycetes</taxon>
        <taxon>Pseudonocardiales</taxon>
        <taxon>Pseudonocardiaceae</taxon>
        <taxon>Actinokineospora</taxon>
    </lineage>
</organism>
<name>A0A1G6V9W3_9PSEU</name>